<feature type="region of interest" description="Disordered" evidence="15">
    <location>
        <begin position="219"/>
        <end position="254"/>
    </location>
</feature>
<dbReference type="Proteomes" id="UP000765509">
    <property type="component" value="Unassembled WGS sequence"/>
</dbReference>
<keyword evidence="4" id="KW-0479">Metal-binding</keyword>
<evidence type="ECO:0000256" key="12">
    <source>
        <dbReference type="ARBA" id="ARBA00023172"/>
    </source>
</evidence>
<keyword evidence="11" id="KW-0808">Transferase</keyword>
<dbReference type="Gene3D" id="3.30.420.10">
    <property type="entry name" value="Ribonuclease H-like superfamily/Ribonuclease H"/>
    <property type="match status" value="1"/>
</dbReference>
<evidence type="ECO:0000256" key="13">
    <source>
        <dbReference type="ARBA" id="ARBA00048173"/>
    </source>
</evidence>
<keyword evidence="7" id="KW-0460">Magnesium</keyword>
<evidence type="ECO:0000256" key="6">
    <source>
        <dbReference type="ARBA" id="ARBA00022801"/>
    </source>
</evidence>
<dbReference type="GO" id="GO:0006310">
    <property type="term" value="P:DNA recombination"/>
    <property type="evidence" value="ECO:0007669"/>
    <property type="project" value="UniProtKB-KW"/>
</dbReference>
<keyword evidence="18" id="KW-1185">Reference proteome</keyword>
<proteinExistence type="predicted"/>
<evidence type="ECO:0000256" key="8">
    <source>
        <dbReference type="ARBA" id="ARBA00022884"/>
    </source>
</evidence>
<evidence type="ECO:0000256" key="4">
    <source>
        <dbReference type="ARBA" id="ARBA00022723"/>
    </source>
</evidence>
<gene>
    <name evidence="17" type="ORF">O181_075147</name>
</gene>
<dbReference type="InterPro" id="IPR001584">
    <property type="entry name" value="Integrase_cat-core"/>
</dbReference>
<feature type="domain" description="Integrase catalytic" evidence="16">
    <location>
        <begin position="1"/>
        <end position="98"/>
    </location>
</feature>
<evidence type="ECO:0000256" key="9">
    <source>
        <dbReference type="ARBA" id="ARBA00022908"/>
    </source>
</evidence>
<dbReference type="GO" id="GO:0016787">
    <property type="term" value="F:hydrolase activity"/>
    <property type="evidence" value="ECO:0007669"/>
    <property type="project" value="UniProtKB-KW"/>
</dbReference>
<keyword evidence="8" id="KW-0694">RNA-binding</keyword>
<dbReference type="PANTHER" id="PTHR42648">
    <property type="entry name" value="TRANSPOSASE, PUTATIVE-RELATED"/>
    <property type="match status" value="1"/>
</dbReference>
<evidence type="ECO:0000256" key="5">
    <source>
        <dbReference type="ARBA" id="ARBA00022759"/>
    </source>
</evidence>
<dbReference type="InterPro" id="IPR036397">
    <property type="entry name" value="RNaseH_sf"/>
</dbReference>
<dbReference type="GO" id="GO:0003723">
    <property type="term" value="F:RNA binding"/>
    <property type="evidence" value="ECO:0007669"/>
    <property type="project" value="UniProtKB-KW"/>
</dbReference>
<dbReference type="GO" id="GO:0046872">
    <property type="term" value="F:metal ion binding"/>
    <property type="evidence" value="ECO:0007669"/>
    <property type="project" value="UniProtKB-KW"/>
</dbReference>
<dbReference type="AlphaFoldDB" id="A0A9Q3FC60"/>
<evidence type="ECO:0000256" key="2">
    <source>
        <dbReference type="ARBA" id="ARBA00022695"/>
    </source>
</evidence>
<evidence type="ECO:0000259" key="16">
    <source>
        <dbReference type="PROSITE" id="PS50994"/>
    </source>
</evidence>
<comment type="catalytic activity">
    <reaction evidence="13">
        <text>DNA(n) + a 2'-deoxyribonucleoside 5'-triphosphate = DNA(n+1) + diphosphate</text>
        <dbReference type="Rhea" id="RHEA:22508"/>
        <dbReference type="Rhea" id="RHEA-COMP:17339"/>
        <dbReference type="Rhea" id="RHEA-COMP:17340"/>
        <dbReference type="ChEBI" id="CHEBI:33019"/>
        <dbReference type="ChEBI" id="CHEBI:61560"/>
        <dbReference type="ChEBI" id="CHEBI:173112"/>
        <dbReference type="EC" id="2.7.7.49"/>
    </reaction>
</comment>
<evidence type="ECO:0000256" key="11">
    <source>
        <dbReference type="ARBA" id="ARBA00022932"/>
    </source>
</evidence>
<name>A0A9Q3FC60_9BASI</name>
<evidence type="ECO:0000256" key="10">
    <source>
        <dbReference type="ARBA" id="ARBA00022918"/>
    </source>
</evidence>
<evidence type="ECO:0000313" key="18">
    <source>
        <dbReference type="Proteomes" id="UP000765509"/>
    </source>
</evidence>
<dbReference type="GO" id="GO:0003887">
    <property type="term" value="F:DNA-directed DNA polymerase activity"/>
    <property type="evidence" value="ECO:0007669"/>
    <property type="project" value="UniProtKB-KW"/>
</dbReference>
<reference evidence="17" key="1">
    <citation type="submission" date="2021-03" db="EMBL/GenBank/DDBJ databases">
        <title>Draft genome sequence of rust myrtle Austropuccinia psidii MF-1, a brazilian biotype.</title>
        <authorList>
            <person name="Quecine M.C."/>
            <person name="Pachon D.M.R."/>
            <person name="Bonatelli M.L."/>
            <person name="Correr F.H."/>
            <person name="Franceschini L.M."/>
            <person name="Leite T.F."/>
            <person name="Margarido G.R.A."/>
            <person name="Almeida C.A."/>
            <person name="Ferrarezi J.A."/>
            <person name="Labate C.A."/>
        </authorList>
    </citation>
    <scope>NUCLEOTIDE SEQUENCE</scope>
    <source>
        <strain evidence="17">MF-1</strain>
    </source>
</reference>
<evidence type="ECO:0000256" key="15">
    <source>
        <dbReference type="SAM" id="MobiDB-lite"/>
    </source>
</evidence>
<keyword evidence="6" id="KW-0378">Hydrolase</keyword>
<keyword evidence="2" id="KW-0548">Nucleotidyltransferase</keyword>
<evidence type="ECO:0000256" key="1">
    <source>
        <dbReference type="ARBA" id="ARBA00022578"/>
    </source>
</evidence>
<feature type="compositionally biased region" description="Low complexity" evidence="15">
    <location>
        <begin position="226"/>
        <end position="242"/>
    </location>
</feature>
<dbReference type="InterPro" id="IPR012337">
    <property type="entry name" value="RNaseH-like_sf"/>
</dbReference>
<keyword evidence="11" id="KW-0239">DNA-directed DNA polymerase</keyword>
<dbReference type="Pfam" id="PF25597">
    <property type="entry name" value="SH3_retrovirus"/>
    <property type="match status" value="1"/>
</dbReference>
<keyword evidence="12" id="KW-0233">DNA recombination</keyword>
<keyword evidence="10" id="KW-0695">RNA-directed DNA polymerase</keyword>
<dbReference type="PANTHER" id="PTHR42648:SF11">
    <property type="entry name" value="TRANSPOSON TY4-P GAG-POL POLYPROTEIN"/>
    <property type="match status" value="1"/>
</dbReference>
<dbReference type="GO" id="GO:0032196">
    <property type="term" value="P:transposition"/>
    <property type="evidence" value="ECO:0007669"/>
    <property type="project" value="UniProtKB-KW"/>
</dbReference>
<protein>
    <recommendedName>
        <fullName evidence="16">Integrase catalytic domain-containing protein</fullName>
    </recommendedName>
</protein>
<dbReference type="InterPro" id="IPR057670">
    <property type="entry name" value="SH3_retrovirus"/>
</dbReference>
<dbReference type="GO" id="GO:0015074">
    <property type="term" value="P:DNA integration"/>
    <property type="evidence" value="ECO:0007669"/>
    <property type="project" value="UniProtKB-KW"/>
</dbReference>
<dbReference type="GO" id="GO:0005634">
    <property type="term" value="C:nucleus"/>
    <property type="evidence" value="ECO:0007669"/>
    <property type="project" value="UniProtKB-ARBA"/>
</dbReference>
<sequence>MDVVGPVTPPSVSGNCYFLAILDQVSSFKVVKFLKKKSEVFNQFHSSKNAMENLQNRTLKWLVTDRGGEFVNHSFKKLAEDCRYTHIMAPPETPQHNGYWADAVNTAVLLSNLSPTASRGNQSPHFLCPNTSPKLNRLRKFGCRAVIQNLKCQYESKMEPPGQTGILIGYNNDNTAYRIVRLKDSKVSVTHHATFNKQVFPKLSTTSKNTLTFFHKDINTSRTPDTETNTKTLNNSNLTTATQAADSTPPADETLDTAEWPSSAPLQIRIVGPRHPTLINSAVDNLNILPYKRRTTALLTIADEAPNTYIGAINSENSSLWQKAIEKELTNMTTLKVWDVIELQDN</sequence>
<evidence type="ECO:0000256" key="3">
    <source>
        <dbReference type="ARBA" id="ARBA00022722"/>
    </source>
</evidence>
<comment type="caution">
    <text evidence="17">The sequence shown here is derived from an EMBL/GenBank/DDBJ whole genome shotgun (WGS) entry which is preliminary data.</text>
</comment>
<dbReference type="EMBL" id="AVOT02040228">
    <property type="protein sequence ID" value="MBW0535432.1"/>
    <property type="molecule type" value="Genomic_DNA"/>
</dbReference>
<dbReference type="PROSITE" id="PS50994">
    <property type="entry name" value="INTEGRASE"/>
    <property type="match status" value="1"/>
</dbReference>
<dbReference type="GO" id="GO:0004519">
    <property type="term" value="F:endonuclease activity"/>
    <property type="evidence" value="ECO:0007669"/>
    <property type="project" value="UniProtKB-KW"/>
</dbReference>
<comment type="catalytic activity">
    <reaction evidence="14">
        <text>DNA(n) + a 2'-deoxyribonucleoside 5'-triphosphate = DNA(n+1) + diphosphate</text>
        <dbReference type="Rhea" id="RHEA:22508"/>
        <dbReference type="Rhea" id="RHEA-COMP:17339"/>
        <dbReference type="Rhea" id="RHEA-COMP:17340"/>
        <dbReference type="ChEBI" id="CHEBI:33019"/>
        <dbReference type="ChEBI" id="CHEBI:61560"/>
        <dbReference type="ChEBI" id="CHEBI:173112"/>
        <dbReference type="EC" id="2.7.7.7"/>
    </reaction>
</comment>
<keyword evidence="5" id="KW-0255">Endonuclease</keyword>
<evidence type="ECO:0000256" key="14">
    <source>
        <dbReference type="ARBA" id="ARBA00049244"/>
    </source>
</evidence>
<keyword evidence="3" id="KW-0540">Nuclease</keyword>
<organism evidence="17 18">
    <name type="scientific">Austropuccinia psidii MF-1</name>
    <dbReference type="NCBI Taxonomy" id="1389203"/>
    <lineage>
        <taxon>Eukaryota</taxon>
        <taxon>Fungi</taxon>
        <taxon>Dikarya</taxon>
        <taxon>Basidiomycota</taxon>
        <taxon>Pucciniomycotina</taxon>
        <taxon>Pucciniomycetes</taxon>
        <taxon>Pucciniales</taxon>
        <taxon>Sphaerophragmiaceae</taxon>
        <taxon>Austropuccinia</taxon>
    </lineage>
</organism>
<keyword evidence="1" id="KW-0815">Transposition</keyword>
<dbReference type="OrthoDB" id="1426048at2759"/>
<dbReference type="GO" id="GO:0003964">
    <property type="term" value="F:RNA-directed DNA polymerase activity"/>
    <property type="evidence" value="ECO:0007669"/>
    <property type="project" value="UniProtKB-KW"/>
</dbReference>
<evidence type="ECO:0000313" key="17">
    <source>
        <dbReference type="EMBL" id="MBW0535432.1"/>
    </source>
</evidence>
<dbReference type="InterPro" id="IPR039537">
    <property type="entry name" value="Retrotran_Ty1/copia-like"/>
</dbReference>
<keyword evidence="9" id="KW-0229">DNA integration</keyword>
<evidence type="ECO:0000256" key="7">
    <source>
        <dbReference type="ARBA" id="ARBA00022842"/>
    </source>
</evidence>
<dbReference type="SUPFAM" id="SSF53098">
    <property type="entry name" value="Ribonuclease H-like"/>
    <property type="match status" value="1"/>
</dbReference>
<accession>A0A9Q3FC60</accession>